<dbReference type="InterPro" id="IPR008407">
    <property type="entry name" value="Brnchd-chn_aa_trnsp_AzlD"/>
</dbReference>
<dbReference type="EMBL" id="CABVIY010000001">
    <property type="protein sequence ID" value="VVP67340.1"/>
    <property type="molecule type" value="Genomic_DNA"/>
</dbReference>
<gene>
    <name evidence="2" type="ORF">PS918_00555</name>
</gene>
<reference evidence="2 3" key="1">
    <citation type="submission" date="2019-09" db="EMBL/GenBank/DDBJ databases">
        <authorList>
            <person name="Chandra G."/>
            <person name="Truman W A."/>
        </authorList>
    </citation>
    <scope>NUCLEOTIDE SEQUENCE [LARGE SCALE GENOMIC DNA]</scope>
    <source>
        <strain evidence="2">PS918</strain>
    </source>
</reference>
<dbReference type="RefSeq" id="WP_150768739.1">
    <property type="nucleotide sequence ID" value="NZ_CABVIY010000001.1"/>
</dbReference>
<evidence type="ECO:0008006" key="4">
    <source>
        <dbReference type="Google" id="ProtNLM"/>
    </source>
</evidence>
<protein>
    <recommendedName>
        <fullName evidence="4">Branched-chain amino acid ABC transporter</fullName>
    </recommendedName>
</protein>
<dbReference type="Pfam" id="PF05437">
    <property type="entry name" value="AzlD"/>
    <property type="match status" value="1"/>
</dbReference>
<sequence>MSDWSLWGMFVVIGLGTFAMRLSFVELYGRLRIPPLLSRALMYVPASVLAALVLPAVVYPNGHGEFVLANPQIPAAIIAAWVAWRTRNTVLTLAAGMGVLWLLKYAGL</sequence>
<evidence type="ECO:0000313" key="2">
    <source>
        <dbReference type="EMBL" id="VVP67340.1"/>
    </source>
</evidence>
<dbReference type="OrthoDB" id="6119856at2"/>
<evidence type="ECO:0000313" key="3">
    <source>
        <dbReference type="Proteomes" id="UP000326611"/>
    </source>
</evidence>
<keyword evidence="1" id="KW-1133">Transmembrane helix</keyword>
<dbReference type="Proteomes" id="UP000326611">
    <property type="component" value="Unassembled WGS sequence"/>
</dbReference>
<keyword evidence="1" id="KW-0472">Membrane</keyword>
<feature type="transmembrane region" description="Helical" evidence="1">
    <location>
        <begin position="6"/>
        <end position="28"/>
    </location>
</feature>
<evidence type="ECO:0000256" key="1">
    <source>
        <dbReference type="SAM" id="Phobius"/>
    </source>
</evidence>
<feature type="transmembrane region" description="Helical" evidence="1">
    <location>
        <begin position="90"/>
        <end position="107"/>
    </location>
</feature>
<keyword evidence="1" id="KW-0812">Transmembrane</keyword>
<accession>A0A5E7R1K1</accession>
<name>A0A5E7R1K1_PSEFL</name>
<proteinExistence type="predicted"/>
<feature type="transmembrane region" description="Helical" evidence="1">
    <location>
        <begin position="40"/>
        <end position="60"/>
    </location>
</feature>
<dbReference type="AlphaFoldDB" id="A0A5E7R1K1"/>
<organism evidence="2 3">
    <name type="scientific">Pseudomonas fluorescens</name>
    <dbReference type="NCBI Taxonomy" id="294"/>
    <lineage>
        <taxon>Bacteria</taxon>
        <taxon>Pseudomonadati</taxon>
        <taxon>Pseudomonadota</taxon>
        <taxon>Gammaproteobacteria</taxon>
        <taxon>Pseudomonadales</taxon>
        <taxon>Pseudomonadaceae</taxon>
        <taxon>Pseudomonas</taxon>
    </lineage>
</organism>